<dbReference type="PANTHER" id="PTHR31948">
    <property type="entry name" value="ZINC-FINGER HOMEODOMAIN PROTEIN 2"/>
    <property type="match status" value="1"/>
</dbReference>
<comment type="subcellular location">
    <subcellularLocation>
        <location evidence="1">Nucleus</location>
    </subcellularLocation>
</comment>
<dbReference type="InterPro" id="IPR006455">
    <property type="entry name" value="Homeodomain_ZF_HD"/>
</dbReference>
<keyword evidence="2" id="KW-0479">Metal-binding</keyword>
<evidence type="ECO:0000259" key="11">
    <source>
        <dbReference type="PROSITE" id="PS51523"/>
    </source>
</evidence>
<evidence type="ECO:0000256" key="8">
    <source>
        <dbReference type="ARBA" id="ARBA00023163"/>
    </source>
</evidence>
<keyword evidence="8" id="KW-0804">Transcription</keyword>
<dbReference type="PROSITE" id="PS51523">
    <property type="entry name" value="ZF_HD_DIMER"/>
    <property type="match status" value="1"/>
</dbReference>
<keyword evidence="7" id="KW-0371">Homeobox</keyword>
<feature type="region of interest" description="Disordered" evidence="10">
    <location>
        <begin position="195"/>
        <end position="214"/>
    </location>
</feature>
<dbReference type="GO" id="GO:0000976">
    <property type="term" value="F:transcription cis-regulatory region binding"/>
    <property type="evidence" value="ECO:0007669"/>
    <property type="project" value="TreeGrafter"/>
</dbReference>
<comment type="caution">
    <text evidence="12">The sequence shown here is derived from an EMBL/GenBank/DDBJ whole genome shotgun (WGS) entry which is preliminary data.</text>
</comment>
<dbReference type="NCBIfam" id="TIGR01565">
    <property type="entry name" value="homeo_ZF_HD"/>
    <property type="match status" value="1"/>
</dbReference>
<feature type="region of interest" description="Disordered" evidence="10">
    <location>
        <begin position="1"/>
        <end position="27"/>
    </location>
</feature>
<evidence type="ECO:0000256" key="4">
    <source>
        <dbReference type="ARBA" id="ARBA00022833"/>
    </source>
</evidence>
<evidence type="ECO:0000313" key="13">
    <source>
        <dbReference type="Proteomes" id="UP001177140"/>
    </source>
</evidence>
<keyword evidence="4" id="KW-0862">Zinc</keyword>
<name>A0AA41SC96_PAPNU</name>
<feature type="compositionally biased region" description="Low complexity" evidence="10">
    <location>
        <begin position="281"/>
        <end position="291"/>
    </location>
</feature>
<dbReference type="GO" id="GO:0008270">
    <property type="term" value="F:zinc ion binding"/>
    <property type="evidence" value="ECO:0007669"/>
    <property type="project" value="UniProtKB-KW"/>
</dbReference>
<feature type="region of interest" description="Disordered" evidence="10">
    <location>
        <begin position="117"/>
        <end position="152"/>
    </location>
</feature>
<evidence type="ECO:0000256" key="10">
    <source>
        <dbReference type="SAM" id="MobiDB-lite"/>
    </source>
</evidence>
<keyword evidence="13" id="KW-1185">Reference proteome</keyword>
<gene>
    <name evidence="12" type="ORF">MKW94_011595</name>
</gene>
<dbReference type="AlphaFoldDB" id="A0AA41SC96"/>
<feature type="domain" description="ZF-HD dimerization-type" evidence="11">
    <location>
        <begin position="49"/>
        <end position="100"/>
    </location>
</feature>
<keyword evidence="5" id="KW-0805">Transcription regulation</keyword>
<keyword evidence="9" id="KW-0539">Nucleus</keyword>
<accession>A0AA41SC96</accession>
<dbReference type="GO" id="GO:0003700">
    <property type="term" value="F:DNA-binding transcription factor activity"/>
    <property type="evidence" value="ECO:0007669"/>
    <property type="project" value="TreeGrafter"/>
</dbReference>
<keyword evidence="3" id="KW-0863">Zinc-finger</keyword>
<sequence length="348" mass="37890">MDSAIKTPSDTEVVNTTPPPATKSFTNGVLKRHNHTHQPQPTSAAIVVYRECLKNHAASLGGHSLDGCGEFMPSPNTNLNDPTSLKCAACNCHRNFHRRDPEEGTHIIEYRHHQAPPVLPTPQQQQPGDQEAGNVSPSSSDSPPPISSAYNYPNSSAPHMLLALRTGGLSAVPSDNNNLIMGAGKMSTTITTTVGGQNNNSPNPTNGNVSINGSGRKRIRTKFSQEQKDKMYLFSERLGWKLQKRDEGIIDEFCNEVGVERGILKVWMHNNKHTFGKIRDSTTPTSTITTSAPHVISSHNNNNNNNHHHQPQNQNHHHYNNGGGGGGHHNHHQHEVQVTAANCSSSSS</sequence>
<protein>
    <recommendedName>
        <fullName evidence="11">ZF-HD dimerization-type domain-containing protein</fullName>
    </recommendedName>
</protein>
<evidence type="ECO:0000256" key="3">
    <source>
        <dbReference type="ARBA" id="ARBA00022771"/>
    </source>
</evidence>
<organism evidence="12 13">
    <name type="scientific">Papaver nudicaule</name>
    <name type="common">Iceland poppy</name>
    <dbReference type="NCBI Taxonomy" id="74823"/>
    <lineage>
        <taxon>Eukaryota</taxon>
        <taxon>Viridiplantae</taxon>
        <taxon>Streptophyta</taxon>
        <taxon>Embryophyta</taxon>
        <taxon>Tracheophyta</taxon>
        <taxon>Spermatophyta</taxon>
        <taxon>Magnoliopsida</taxon>
        <taxon>Ranunculales</taxon>
        <taxon>Papaveraceae</taxon>
        <taxon>Papaveroideae</taxon>
        <taxon>Papaver</taxon>
    </lineage>
</organism>
<dbReference type="PANTHER" id="PTHR31948:SF72">
    <property type="entry name" value="ZINC-FINGER HOMEODOMAIN PROTEIN 10"/>
    <property type="match status" value="1"/>
</dbReference>
<reference evidence="12" key="1">
    <citation type="submission" date="2022-03" db="EMBL/GenBank/DDBJ databases">
        <title>A functionally conserved STORR gene fusion in Papaver species that diverged 16.8 million years ago.</title>
        <authorList>
            <person name="Catania T."/>
        </authorList>
    </citation>
    <scope>NUCLEOTIDE SEQUENCE</scope>
    <source>
        <strain evidence="12">S-191538</strain>
    </source>
</reference>
<evidence type="ECO:0000256" key="5">
    <source>
        <dbReference type="ARBA" id="ARBA00023015"/>
    </source>
</evidence>
<feature type="region of interest" description="Disordered" evidence="10">
    <location>
        <begin position="278"/>
        <end position="331"/>
    </location>
</feature>
<evidence type="ECO:0000256" key="2">
    <source>
        <dbReference type="ARBA" id="ARBA00022723"/>
    </source>
</evidence>
<feature type="compositionally biased region" description="Basic residues" evidence="10">
    <location>
        <begin position="306"/>
        <end position="319"/>
    </location>
</feature>
<dbReference type="InterPro" id="IPR006456">
    <property type="entry name" value="ZF_HD_homeobox_Cys/His_dimer"/>
</dbReference>
<dbReference type="GO" id="GO:0005634">
    <property type="term" value="C:nucleus"/>
    <property type="evidence" value="ECO:0007669"/>
    <property type="project" value="UniProtKB-SubCell"/>
</dbReference>
<dbReference type="SUPFAM" id="SSF46689">
    <property type="entry name" value="Homeodomain-like"/>
    <property type="match status" value="1"/>
</dbReference>
<dbReference type="Pfam" id="PF04770">
    <property type="entry name" value="ZF-HD_dimer"/>
    <property type="match status" value="1"/>
</dbReference>
<dbReference type="GO" id="GO:0050793">
    <property type="term" value="P:regulation of developmental process"/>
    <property type="evidence" value="ECO:0007669"/>
    <property type="project" value="TreeGrafter"/>
</dbReference>
<dbReference type="Gene3D" id="1.10.10.60">
    <property type="entry name" value="Homeodomain-like"/>
    <property type="match status" value="1"/>
</dbReference>
<feature type="compositionally biased region" description="Low complexity" evidence="10">
    <location>
        <begin position="195"/>
        <end position="208"/>
    </location>
</feature>
<evidence type="ECO:0000256" key="7">
    <source>
        <dbReference type="ARBA" id="ARBA00023155"/>
    </source>
</evidence>
<dbReference type="NCBIfam" id="TIGR01566">
    <property type="entry name" value="ZF_HD_prot_N"/>
    <property type="match status" value="1"/>
</dbReference>
<dbReference type="InterPro" id="IPR009057">
    <property type="entry name" value="Homeodomain-like_sf"/>
</dbReference>
<proteinExistence type="predicted"/>
<feature type="compositionally biased region" description="Polar residues" evidence="10">
    <location>
        <begin position="1"/>
        <end position="16"/>
    </location>
</feature>
<evidence type="ECO:0000256" key="9">
    <source>
        <dbReference type="ARBA" id="ARBA00023242"/>
    </source>
</evidence>
<evidence type="ECO:0000256" key="6">
    <source>
        <dbReference type="ARBA" id="ARBA00023125"/>
    </source>
</evidence>
<dbReference type="EMBL" id="JAJJMA010171542">
    <property type="protein sequence ID" value="MCL7036757.1"/>
    <property type="molecule type" value="Genomic_DNA"/>
</dbReference>
<dbReference type="Proteomes" id="UP001177140">
    <property type="component" value="Unassembled WGS sequence"/>
</dbReference>
<evidence type="ECO:0000256" key="1">
    <source>
        <dbReference type="ARBA" id="ARBA00004123"/>
    </source>
</evidence>
<keyword evidence="6" id="KW-0238">DNA-binding</keyword>
<evidence type="ECO:0000313" key="12">
    <source>
        <dbReference type="EMBL" id="MCL7036757.1"/>
    </source>
</evidence>
<dbReference type="FunFam" id="1.10.10.60:FF:000257">
    <property type="entry name" value="Zinc-finger homeodomain protein 2"/>
    <property type="match status" value="1"/>
</dbReference>